<dbReference type="InterPro" id="IPR009057">
    <property type="entry name" value="Homeodomain-like_sf"/>
</dbReference>
<organism evidence="5 6">
    <name type="scientific">Rhipicephalus microplus</name>
    <name type="common">Cattle tick</name>
    <name type="synonym">Boophilus microplus</name>
    <dbReference type="NCBI Taxonomy" id="6941"/>
    <lineage>
        <taxon>Eukaryota</taxon>
        <taxon>Metazoa</taxon>
        <taxon>Ecdysozoa</taxon>
        <taxon>Arthropoda</taxon>
        <taxon>Chelicerata</taxon>
        <taxon>Arachnida</taxon>
        <taxon>Acari</taxon>
        <taxon>Parasitiformes</taxon>
        <taxon>Ixodida</taxon>
        <taxon>Ixodoidea</taxon>
        <taxon>Ixodidae</taxon>
        <taxon>Rhipicephalinae</taxon>
        <taxon>Rhipicephalus</taxon>
        <taxon>Boophilus</taxon>
    </lineage>
</organism>
<dbReference type="InterPro" id="IPR050863">
    <property type="entry name" value="CenT-Element_Derived"/>
</dbReference>
<name>A0A9J6D402_RHIMP</name>
<comment type="caution">
    <text evidence="5">The sequence shown here is derived from an EMBL/GenBank/DDBJ whole genome shotgun (WGS) entry which is preliminary data.</text>
</comment>
<sequence>MASKRGKQYRRLTMEKKAAIIKLAKSGRSQAEVSKEFGISKQTLSDFLRNKDKILEAAEKPSGAQKMNASQGVHPKLEDALVVWLNSMIAKRLPVSELHLETKSGNSSASNGRHGF</sequence>
<feature type="domain" description="HTH psq-type" evidence="4">
    <location>
        <begin position="3"/>
        <end position="54"/>
    </location>
</feature>
<comment type="subcellular location">
    <subcellularLocation>
        <location evidence="1 2">Nucleus</location>
    </subcellularLocation>
</comment>
<accession>A0A9J6D402</accession>
<evidence type="ECO:0000256" key="1">
    <source>
        <dbReference type="ARBA" id="ARBA00004123"/>
    </source>
</evidence>
<feature type="compositionally biased region" description="Polar residues" evidence="3">
    <location>
        <begin position="103"/>
        <end position="116"/>
    </location>
</feature>
<evidence type="ECO:0000256" key="2">
    <source>
        <dbReference type="PROSITE-ProRule" id="PRU00320"/>
    </source>
</evidence>
<dbReference type="Proteomes" id="UP000821866">
    <property type="component" value="Unassembled WGS sequence"/>
</dbReference>
<keyword evidence="2" id="KW-0238">DNA-binding</keyword>
<dbReference type="PROSITE" id="PS50960">
    <property type="entry name" value="HTH_PSQ"/>
    <property type="match status" value="1"/>
</dbReference>
<dbReference type="SUPFAM" id="SSF46689">
    <property type="entry name" value="Homeodomain-like"/>
    <property type="match status" value="1"/>
</dbReference>
<feature type="region of interest" description="Disordered" evidence="3">
    <location>
        <begin position="97"/>
        <end position="116"/>
    </location>
</feature>
<feature type="DNA-binding region" description="H-T-H motif" evidence="2">
    <location>
        <begin position="30"/>
        <end position="50"/>
    </location>
</feature>
<evidence type="ECO:0000256" key="3">
    <source>
        <dbReference type="SAM" id="MobiDB-lite"/>
    </source>
</evidence>
<keyword evidence="6" id="KW-1185">Reference proteome</keyword>
<dbReference type="PANTHER" id="PTHR19303">
    <property type="entry name" value="TRANSPOSON"/>
    <property type="match status" value="1"/>
</dbReference>
<dbReference type="Pfam" id="PF04218">
    <property type="entry name" value="CENP-B_N"/>
    <property type="match status" value="1"/>
</dbReference>
<reference evidence="5" key="2">
    <citation type="submission" date="2021-09" db="EMBL/GenBank/DDBJ databases">
        <authorList>
            <person name="Jia N."/>
            <person name="Wang J."/>
            <person name="Shi W."/>
            <person name="Du L."/>
            <person name="Sun Y."/>
            <person name="Zhan W."/>
            <person name="Jiang J."/>
            <person name="Wang Q."/>
            <person name="Zhang B."/>
            <person name="Ji P."/>
            <person name="Sakyi L.B."/>
            <person name="Cui X."/>
            <person name="Yuan T."/>
            <person name="Jiang B."/>
            <person name="Yang W."/>
            <person name="Lam T.T.-Y."/>
            <person name="Chang Q."/>
            <person name="Ding S."/>
            <person name="Wang X."/>
            <person name="Zhu J."/>
            <person name="Ruan X."/>
            <person name="Zhao L."/>
            <person name="Wei J."/>
            <person name="Que T."/>
            <person name="Du C."/>
            <person name="Cheng J."/>
            <person name="Dai P."/>
            <person name="Han X."/>
            <person name="Huang E."/>
            <person name="Gao Y."/>
            <person name="Liu J."/>
            <person name="Shao H."/>
            <person name="Ye R."/>
            <person name="Li L."/>
            <person name="Wei W."/>
            <person name="Wang X."/>
            <person name="Wang C."/>
            <person name="Huo Q."/>
            <person name="Li W."/>
            <person name="Guo W."/>
            <person name="Chen H."/>
            <person name="Chen S."/>
            <person name="Zhou L."/>
            <person name="Zhou L."/>
            <person name="Ni X."/>
            <person name="Tian J."/>
            <person name="Zhou Y."/>
            <person name="Sheng Y."/>
            <person name="Liu T."/>
            <person name="Pan Y."/>
            <person name="Xia L."/>
            <person name="Li J."/>
            <person name="Zhao F."/>
            <person name="Cao W."/>
        </authorList>
    </citation>
    <scope>NUCLEOTIDE SEQUENCE</scope>
    <source>
        <strain evidence="5">Rmic-2018</strain>
        <tissue evidence="5">Larvae</tissue>
    </source>
</reference>
<dbReference type="PANTHER" id="PTHR19303:SF73">
    <property type="entry name" value="PROTEIN PDC2"/>
    <property type="match status" value="1"/>
</dbReference>
<dbReference type="Gene3D" id="1.10.10.60">
    <property type="entry name" value="Homeodomain-like"/>
    <property type="match status" value="1"/>
</dbReference>
<dbReference type="GO" id="GO:0005634">
    <property type="term" value="C:nucleus"/>
    <property type="evidence" value="ECO:0007669"/>
    <property type="project" value="UniProtKB-SubCell"/>
</dbReference>
<reference evidence="5" key="1">
    <citation type="journal article" date="2020" name="Cell">
        <title>Large-Scale Comparative Analyses of Tick Genomes Elucidate Their Genetic Diversity and Vector Capacities.</title>
        <authorList>
            <consortium name="Tick Genome and Microbiome Consortium (TIGMIC)"/>
            <person name="Jia N."/>
            <person name="Wang J."/>
            <person name="Shi W."/>
            <person name="Du L."/>
            <person name="Sun Y."/>
            <person name="Zhan W."/>
            <person name="Jiang J.F."/>
            <person name="Wang Q."/>
            <person name="Zhang B."/>
            <person name="Ji P."/>
            <person name="Bell-Sakyi L."/>
            <person name="Cui X.M."/>
            <person name="Yuan T.T."/>
            <person name="Jiang B.G."/>
            <person name="Yang W.F."/>
            <person name="Lam T.T."/>
            <person name="Chang Q.C."/>
            <person name="Ding S.J."/>
            <person name="Wang X.J."/>
            <person name="Zhu J.G."/>
            <person name="Ruan X.D."/>
            <person name="Zhao L."/>
            <person name="Wei J.T."/>
            <person name="Ye R.Z."/>
            <person name="Que T.C."/>
            <person name="Du C.H."/>
            <person name="Zhou Y.H."/>
            <person name="Cheng J.X."/>
            <person name="Dai P.F."/>
            <person name="Guo W.B."/>
            <person name="Han X.H."/>
            <person name="Huang E.J."/>
            <person name="Li L.F."/>
            <person name="Wei W."/>
            <person name="Gao Y.C."/>
            <person name="Liu J.Z."/>
            <person name="Shao H.Z."/>
            <person name="Wang X."/>
            <person name="Wang C.C."/>
            <person name="Yang T.C."/>
            <person name="Huo Q.B."/>
            <person name="Li W."/>
            <person name="Chen H.Y."/>
            <person name="Chen S.E."/>
            <person name="Zhou L.G."/>
            <person name="Ni X.B."/>
            <person name="Tian J.H."/>
            <person name="Sheng Y."/>
            <person name="Liu T."/>
            <person name="Pan Y.S."/>
            <person name="Xia L.Y."/>
            <person name="Li J."/>
            <person name="Zhao F."/>
            <person name="Cao W.C."/>
        </authorList>
    </citation>
    <scope>NUCLEOTIDE SEQUENCE</scope>
    <source>
        <strain evidence="5">Rmic-2018</strain>
    </source>
</reference>
<keyword evidence="2" id="KW-0539">Nucleus</keyword>
<dbReference type="InterPro" id="IPR007889">
    <property type="entry name" value="HTH_Psq"/>
</dbReference>
<gene>
    <name evidence="5" type="ORF">HPB51_026328</name>
</gene>
<dbReference type="AlphaFoldDB" id="A0A9J6D402"/>
<dbReference type="GO" id="GO:0003677">
    <property type="term" value="F:DNA binding"/>
    <property type="evidence" value="ECO:0007669"/>
    <property type="project" value="UniProtKB-UniRule"/>
</dbReference>
<proteinExistence type="predicted"/>
<evidence type="ECO:0000313" key="6">
    <source>
        <dbReference type="Proteomes" id="UP000821866"/>
    </source>
</evidence>
<dbReference type="EMBL" id="JABSTU010000047">
    <property type="protein sequence ID" value="KAH8001173.1"/>
    <property type="molecule type" value="Genomic_DNA"/>
</dbReference>
<protein>
    <recommendedName>
        <fullName evidence="4">HTH psq-type domain-containing protein</fullName>
    </recommendedName>
</protein>
<evidence type="ECO:0000259" key="4">
    <source>
        <dbReference type="PROSITE" id="PS50960"/>
    </source>
</evidence>
<evidence type="ECO:0000313" key="5">
    <source>
        <dbReference type="EMBL" id="KAH8001173.1"/>
    </source>
</evidence>